<keyword evidence="1" id="KW-0805">Transcription regulation</keyword>
<dbReference type="SUPFAM" id="SSF48498">
    <property type="entry name" value="Tetracyclin repressor-like, C-terminal domain"/>
    <property type="match status" value="1"/>
</dbReference>
<evidence type="ECO:0000313" key="7">
    <source>
        <dbReference type="Proteomes" id="UP000249061"/>
    </source>
</evidence>
<dbReference type="PROSITE" id="PS50977">
    <property type="entry name" value="HTH_TETR_2"/>
    <property type="match status" value="1"/>
</dbReference>
<feature type="domain" description="HTH tetR-type" evidence="5">
    <location>
        <begin position="17"/>
        <end position="77"/>
    </location>
</feature>
<accession>A0A2W5VH12</accession>
<reference evidence="6 7" key="1">
    <citation type="submission" date="2017-08" db="EMBL/GenBank/DDBJ databases">
        <title>Infants hospitalized years apart are colonized by the same room-sourced microbial strains.</title>
        <authorList>
            <person name="Brooks B."/>
            <person name="Olm M.R."/>
            <person name="Firek B.A."/>
            <person name="Baker R."/>
            <person name="Thomas B.C."/>
            <person name="Morowitz M.J."/>
            <person name="Banfield J.F."/>
        </authorList>
    </citation>
    <scope>NUCLEOTIDE SEQUENCE [LARGE SCALE GENOMIC DNA]</scope>
    <source>
        <strain evidence="6">S2_003_000_R2_14</strain>
    </source>
</reference>
<evidence type="ECO:0000256" key="2">
    <source>
        <dbReference type="ARBA" id="ARBA00023125"/>
    </source>
</evidence>
<dbReference type="EMBL" id="QFQP01000005">
    <property type="protein sequence ID" value="PZR15344.1"/>
    <property type="molecule type" value="Genomic_DNA"/>
</dbReference>
<sequence>MSQVSTLTKKKLTVRGQRTRLELLEAAEQVFGERGFEHSSISEITRRAGVALGTFYVYFPHKQAIFTELVDELGERLRETLNAASKDKTTRLEKERAGFRAFFEFAGKHRNLYRIVRQAEFVDAEVYHRYYKRLATSYSRGLTRAMQVKDIGTYDTEVIAYALMGIADFIGMRFVVWEDPAALERVTDEVVHFIQYGLLSPQRLGPLSGPLPASYGEGDKK</sequence>
<name>A0A2W5VH12_9BACT</name>
<dbReference type="InterPro" id="IPR036271">
    <property type="entry name" value="Tet_transcr_reg_TetR-rel_C_sf"/>
</dbReference>
<evidence type="ECO:0000256" key="4">
    <source>
        <dbReference type="PROSITE-ProRule" id="PRU00335"/>
    </source>
</evidence>
<dbReference type="Gene3D" id="1.10.357.10">
    <property type="entry name" value="Tetracycline Repressor, domain 2"/>
    <property type="match status" value="1"/>
</dbReference>
<feature type="DNA-binding region" description="H-T-H motif" evidence="4">
    <location>
        <begin position="40"/>
        <end position="59"/>
    </location>
</feature>
<dbReference type="Pfam" id="PF00440">
    <property type="entry name" value="TetR_N"/>
    <property type="match status" value="1"/>
</dbReference>
<dbReference type="GO" id="GO:0003677">
    <property type="term" value="F:DNA binding"/>
    <property type="evidence" value="ECO:0007669"/>
    <property type="project" value="UniProtKB-UniRule"/>
</dbReference>
<dbReference type="PRINTS" id="PR00455">
    <property type="entry name" value="HTHTETR"/>
</dbReference>
<dbReference type="AlphaFoldDB" id="A0A2W5VH12"/>
<dbReference type="PANTHER" id="PTHR43479">
    <property type="entry name" value="ACREF/ENVCD OPERON REPRESSOR-RELATED"/>
    <property type="match status" value="1"/>
</dbReference>
<dbReference type="PANTHER" id="PTHR43479:SF11">
    <property type="entry name" value="ACREF_ENVCD OPERON REPRESSOR-RELATED"/>
    <property type="match status" value="1"/>
</dbReference>
<dbReference type="InterPro" id="IPR050624">
    <property type="entry name" value="HTH-type_Tx_Regulator"/>
</dbReference>
<gene>
    <name evidence="6" type="ORF">DI536_07770</name>
</gene>
<keyword evidence="3" id="KW-0804">Transcription</keyword>
<dbReference type="Proteomes" id="UP000249061">
    <property type="component" value="Unassembled WGS sequence"/>
</dbReference>
<evidence type="ECO:0000256" key="1">
    <source>
        <dbReference type="ARBA" id="ARBA00023015"/>
    </source>
</evidence>
<evidence type="ECO:0000259" key="5">
    <source>
        <dbReference type="PROSITE" id="PS50977"/>
    </source>
</evidence>
<protein>
    <submittedName>
        <fullName evidence="6">TetR/AcrR family transcriptional regulator</fullName>
    </submittedName>
</protein>
<evidence type="ECO:0000256" key="3">
    <source>
        <dbReference type="ARBA" id="ARBA00023163"/>
    </source>
</evidence>
<proteinExistence type="predicted"/>
<dbReference type="FunFam" id="1.10.10.60:FF:000141">
    <property type="entry name" value="TetR family transcriptional regulator"/>
    <property type="match status" value="1"/>
</dbReference>
<keyword evidence="2 4" id="KW-0238">DNA-binding</keyword>
<evidence type="ECO:0000313" key="6">
    <source>
        <dbReference type="EMBL" id="PZR15344.1"/>
    </source>
</evidence>
<dbReference type="InterPro" id="IPR001647">
    <property type="entry name" value="HTH_TetR"/>
</dbReference>
<dbReference type="SUPFAM" id="SSF46689">
    <property type="entry name" value="Homeodomain-like"/>
    <property type="match status" value="1"/>
</dbReference>
<comment type="caution">
    <text evidence="6">The sequence shown here is derived from an EMBL/GenBank/DDBJ whole genome shotgun (WGS) entry which is preliminary data.</text>
</comment>
<dbReference type="InterPro" id="IPR009057">
    <property type="entry name" value="Homeodomain-like_sf"/>
</dbReference>
<organism evidence="6 7">
    <name type="scientific">Archangium gephyra</name>
    <dbReference type="NCBI Taxonomy" id="48"/>
    <lineage>
        <taxon>Bacteria</taxon>
        <taxon>Pseudomonadati</taxon>
        <taxon>Myxococcota</taxon>
        <taxon>Myxococcia</taxon>
        <taxon>Myxococcales</taxon>
        <taxon>Cystobacterineae</taxon>
        <taxon>Archangiaceae</taxon>
        <taxon>Archangium</taxon>
    </lineage>
</organism>